<keyword evidence="3" id="KW-1185">Reference proteome</keyword>
<dbReference type="SUPFAM" id="SSF47413">
    <property type="entry name" value="lambda repressor-like DNA-binding domains"/>
    <property type="match status" value="1"/>
</dbReference>
<dbReference type="InterPro" id="IPR043917">
    <property type="entry name" value="DUF5753"/>
</dbReference>
<dbReference type="Pfam" id="PF19054">
    <property type="entry name" value="DUF5753"/>
    <property type="match status" value="1"/>
</dbReference>
<organism evidence="2 3">
    <name type="scientific">Nocardia tengchongensis</name>
    <dbReference type="NCBI Taxonomy" id="2055889"/>
    <lineage>
        <taxon>Bacteria</taxon>
        <taxon>Bacillati</taxon>
        <taxon>Actinomycetota</taxon>
        <taxon>Actinomycetes</taxon>
        <taxon>Mycobacteriales</taxon>
        <taxon>Nocardiaceae</taxon>
        <taxon>Nocardia</taxon>
    </lineage>
</organism>
<gene>
    <name evidence="2" type="ORF">KHQ06_27610</name>
</gene>
<reference evidence="2 3" key="1">
    <citation type="submission" date="2021-04" db="EMBL/GenBank/DDBJ databases">
        <title>Nocardia tengchongensis.</title>
        <authorList>
            <person name="Zhuang k."/>
            <person name="Ran Y."/>
            <person name="Li W."/>
        </authorList>
    </citation>
    <scope>NUCLEOTIDE SEQUENCE [LARGE SCALE GENOMIC DNA]</scope>
    <source>
        <strain evidence="2 3">CFH S0057</strain>
    </source>
</reference>
<feature type="domain" description="HTH cro/C1-type" evidence="1">
    <location>
        <begin position="75"/>
        <end position="125"/>
    </location>
</feature>
<protein>
    <submittedName>
        <fullName evidence="2">Helix-turn-helix domain-containing protein</fullName>
    </submittedName>
</protein>
<dbReference type="PROSITE" id="PS50943">
    <property type="entry name" value="HTH_CROC1"/>
    <property type="match status" value="1"/>
</dbReference>
<evidence type="ECO:0000313" key="2">
    <source>
        <dbReference type="EMBL" id="QVI20010.1"/>
    </source>
</evidence>
<dbReference type="InterPro" id="IPR010982">
    <property type="entry name" value="Lambda_DNA-bd_dom_sf"/>
</dbReference>
<evidence type="ECO:0000313" key="3">
    <source>
        <dbReference type="Proteomes" id="UP000683310"/>
    </source>
</evidence>
<dbReference type="CDD" id="cd00093">
    <property type="entry name" value="HTH_XRE"/>
    <property type="match status" value="1"/>
</dbReference>
<dbReference type="EMBL" id="CP074371">
    <property type="protein sequence ID" value="QVI20010.1"/>
    <property type="molecule type" value="Genomic_DNA"/>
</dbReference>
<dbReference type="Gene3D" id="1.10.260.40">
    <property type="entry name" value="lambda repressor-like DNA-binding domains"/>
    <property type="match status" value="1"/>
</dbReference>
<dbReference type="SMART" id="SM00530">
    <property type="entry name" value="HTH_XRE"/>
    <property type="match status" value="1"/>
</dbReference>
<dbReference type="Proteomes" id="UP000683310">
    <property type="component" value="Chromosome"/>
</dbReference>
<evidence type="ECO:0000259" key="1">
    <source>
        <dbReference type="PROSITE" id="PS50943"/>
    </source>
</evidence>
<dbReference type="InterPro" id="IPR001387">
    <property type="entry name" value="Cro/C1-type_HTH"/>
</dbReference>
<proteinExistence type="predicted"/>
<name>A0ABX8CNB8_9NOCA</name>
<sequence>MLVEVQHTMGDSMEQGIRTFRMYLVQTAWTCSDSGVIFGPQWSVLRSEIPGDASAAMANDDQPTTLPRRQLGRFLREAREGRGFSMERAAQLVELSKTALHRIETGGVKKLRIRDVQALCDLYDVGGADTDRTVELAKQAQASSWYTTFGGLYGDSTFTMYVGLAASAREIAAYNEIVIGLTQTPDYARALIGGFYRDSSADDIERRVELRMKRQSILTRGTDPVKLEVLLHESALHRVVGGPRVMAAQFRHLAELSKLSNVSVRLHPYSAGCAWGLFHGAFVILDFGTDGRRRQIAPPLVYLEGSGKPDLYMEDADDVRRYHEIASAIRRSTLDETRTRDVLRRAARSYAQ</sequence>
<dbReference type="Pfam" id="PF13560">
    <property type="entry name" value="HTH_31"/>
    <property type="match status" value="1"/>
</dbReference>
<accession>A0ABX8CNB8</accession>